<dbReference type="Proteomes" id="UP000003844">
    <property type="component" value="Unassembled WGS sequence"/>
</dbReference>
<keyword evidence="1" id="KW-0812">Transmembrane</keyword>
<protein>
    <recommendedName>
        <fullName evidence="4">DUF1772 domain-containing protein</fullName>
    </recommendedName>
</protein>
<name>H2BVC4_GILLR</name>
<keyword evidence="3" id="KW-1185">Reference proteome</keyword>
<dbReference type="RefSeq" id="WP_006988111.1">
    <property type="nucleotide sequence ID" value="NZ_JH594606.1"/>
</dbReference>
<feature type="transmembrane region" description="Helical" evidence="1">
    <location>
        <begin position="44"/>
        <end position="65"/>
    </location>
</feature>
<gene>
    <name evidence="2" type="ORF">Gilli_1115</name>
</gene>
<evidence type="ECO:0008006" key="4">
    <source>
        <dbReference type="Google" id="ProtNLM"/>
    </source>
</evidence>
<organism evidence="2 3">
    <name type="scientific">Gillisia limnaea (strain DSM 15749 / LMG 21470 / R-8282)</name>
    <dbReference type="NCBI Taxonomy" id="865937"/>
    <lineage>
        <taxon>Bacteria</taxon>
        <taxon>Pseudomonadati</taxon>
        <taxon>Bacteroidota</taxon>
        <taxon>Flavobacteriia</taxon>
        <taxon>Flavobacteriales</taxon>
        <taxon>Flavobacteriaceae</taxon>
        <taxon>Gillisia</taxon>
    </lineage>
</organism>
<feature type="transmembrane region" description="Helical" evidence="1">
    <location>
        <begin position="117"/>
        <end position="137"/>
    </location>
</feature>
<keyword evidence="1" id="KW-0472">Membrane</keyword>
<evidence type="ECO:0000313" key="3">
    <source>
        <dbReference type="Proteomes" id="UP000003844"/>
    </source>
</evidence>
<dbReference type="STRING" id="865937.Gilli_1115"/>
<evidence type="ECO:0000313" key="2">
    <source>
        <dbReference type="EMBL" id="EHQ01789.1"/>
    </source>
</evidence>
<keyword evidence="1" id="KW-1133">Transmembrane helix</keyword>
<sequence length="139" mass="16001">MDLLILRLLFDFGLVILIWIVQLVIYPGFCYYSEKDLVKWHKLYTARIAYVVGPLMIGQALIAALQLWKEISLYTISGIIIIAALWILTFSIFVPLHNAVLPDKNCEAITGNLVKKNWIRTALWSVVFLLSLLQYSWTD</sequence>
<accession>H2BVC4</accession>
<dbReference type="OrthoDB" id="883418at2"/>
<dbReference type="HOGENOM" id="CLU_114902_0_0_10"/>
<dbReference type="eggNOG" id="ENOG5032SXD">
    <property type="taxonomic scope" value="Bacteria"/>
</dbReference>
<dbReference type="AlphaFoldDB" id="H2BVC4"/>
<feature type="transmembrane region" description="Helical" evidence="1">
    <location>
        <begin position="71"/>
        <end position="96"/>
    </location>
</feature>
<reference evidence="3" key="1">
    <citation type="journal article" date="2012" name="Stand. Genomic Sci.">
        <title>Genome sequence of the Antarctic rhodopsins-containing flavobacterium Gillisia limnaea type strain (R-8282(T)).</title>
        <authorList>
            <person name="Riedel T."/>
            <person name="Held B."/>
            <person name="Nolan M."/>
            <person name="Lucas S."/>
            <person name="Lapidus A."/>
            <person name="Tice H."/>
            <person name="Del Rio T.G."/>
            <person name="Cheng J.F."/>
            <person name="Han C."/>
            <person name="Tapia R."/>
            <person name="Goodwin L.A."/>
            <person name="Pitluck S."/>
            <person name="Liolios K."/>
            <person name="Mavromatis K."/>
            <person name="Pagani I."/>
            <person name="Ivanova N."/>
            <person name="Mikhailova N."/>
            <person name="Pati A."/>
            <person name="Chen A."/>
            <person name="Palaniappan K."/>
            <person name="Land M."/>
            <person name="Rohde M."/>
            <person name="Tindall B.J."/>
            <person name="Detter J.C."/>
            <person name="Goker M."/>
            <person name="Bristow J."/>
            <person name="Eisen J.A."/>
            <person name="Markowitz V."/>
            <person name="Hugenholtz P."/>
            <person name="Kyrpides N.C."/>
            <person name="Klenk H.P."/>
            <person name="Woyke T."/>
        </authorList>
    </citation>
    <scope>NUCLEOTIDE SEQUENCE [LARGE SCALE GENOMIC DNA]</scope>
    <source>
        <strain evidence="3">DSM 15749 / LMG 21470 / R-8282</strain>
    </source>
</reference>
<feature type="transmembrane region" description="Helical" evidence="1">
    <location>
        <begin position="12"/>
        <end position="32"/>
    </location>
</feature>
<dbReference type="EMBL" id="JH594606">
    <property type="protein sequence ID" value="EHQ01789.1"/>
    <property type="molecule type" value="Genomic_DNA"/>
</dbReference>
<evidence type="ECO:0000256" key="1">
    <source>
        <dbReference type="SAM" id="Phobius"/>
    </source>
</evidence>
<proteinExistence type="predicted"/>